<dbReference type="RefSeq" id="WP_052220460.1">
    <property type="nucleotide sequence ID" value="NZ_LHUR01000012.1"/>
</dbReference>
<reference evidence="4" key="1">
    <citation type="submission" date="2015-08" db="EMBL/GenBank/DDBJ databases">
        <title>Genome sequence of the strict anaerobe Clostridium homopropionicum LuHBu1 (DSM 5847T).</title>
        <authorList>
            <person name="Poehlein A."/>
            <person name="Beck M."/>
            <person name="Schiel-Bengelsdorf B."/>
            <person name="Bengelsdorf F.R."/>
            <person name="Daniel R."/>
            <person name="Duerre P."/>
        </authorList>
    </citation>
    <scope>NUCLEOTIDE SEQUENCE [LARGE SCALE GENOMIC DNA]</scope>
    <source>
        <strain evidence="4">DSM 5847</strain>
    </source>
</reference>
<protein>
    <recommendedName>
        <fullName evidence="1">Electron transfer flavoprotein small subunit</fullName>
    </recommendedName>
</protein>
<sequence>MEILICVKQVPDDSIEIHLDKEKKKPSLNGVSLVANAFDTYALELAVRFMEANGGNVSVLNVGAEDSLNTLKNCLAVGAKEAFFVKDDSFAALDSIGTADVLVDAIHKIEKEKDKKFDLILCGKESTDEITGQVGAMLAEKLGTGFVSSVVEVNLKDDAMEVHQETEEGYNIVSIASPAVVTISKPDYDPRYPTIKTKMASRKAVIPTYSAAEIGEVKQAKVRCIEYVEPPKKEAGIKIQEKDAALAVSAALEQMKKDKAI</sequence>
<dbReference type="Pfam" id="PF01012">
    <property type="entry name" value="ETF"/>
    <property type="match status" value="1"/>
</dbReference>
<dbReference type="PANTHER" id="PTHR21294:SF17">
    <property type="entry name" value="PROTEIN FIXA"/>
    <property type="match status" value="1"/>
</dbReference>
<feature type="domain" description="Electron transfer flavoprotein alpha/beta-subunit N-terminal" evidence="2">
    <location>
        <begin position="23"/>
        <end position="218"/>
    </location>
</feature>
<dbReference type="InterPro" id="IPR012255">
    <property type="entry name" value="ETF_b"/>
</dbReference>
<evidence type="ECO:0000313" key="3">
    <source>
        <dbReference type="EMBL" id="KOA20733.1"/>
    </source>
</evidence>
<dbReference type="PANTHER" id="PTHR21294">
    <property type="entry name" value="ELECTRON TRANSFER FLAVOPROTEIN BETA-SUBUNIT"/>
    <property type="match status" value="1"/>
</dbReference>
<dbReference type="SMART" id="SM00893">
    <property type="entry name" value="ETF"/>
    <property type="match status" value="1"/>
</dbReference>
<dbReference type="SUPFAM" id="SSF52402">
    <property type="entry name" value="Adenine nucleotide alpha hydrolases-like"/>
    <property type="match status" value="1"/>
</dbReference>
<dbReference type="InterPro" id="IPR014730">
    <property type="entry name" value="ETF_a/b_N"/>
</dbReference>
<dbReference type="PATRIC" id="fig|1121318.3.peg.880"/>
<evidence type="ECO:0000313" key="4">
    <source>
        <dbReference type="Proteomes" id="UP000037043"/>
    </source>
</evidence>
<comment type="caution">
    <text evidence="3">The sequence shown here is derived from an EMBL/GenBank/DDBJ whole genome shotgun (WGS) entry which is preliminary data.</text>
</comment>
<dbReference type="GO" id="GO:0009055">
    <property type="term" value="F:electron transfer activity"/>
    <property type="evidence" value="ECO:0007669"/>
    <property type="project" value="InterPro"/>
</dbReference>
<dbReference type="InterPro" id="IPR033948">
    <property type="entry name" value="ETF_beta_N"/>
</dbReference>
<dbReference type="Gene3D" id="3.40.50.620">
    <property type="entry name" value="HUPs"/>
    <property type="match status" value="1"/>
</dbReference>
<dbReference type="InterPro" id="IPR014729">
    <property type="entry name" value="Rossmann-like_a/b/a_fold"/>
</dbReference>
<evidence type="ECO:0000256" key="1">
    <source>
        <dbReference type="ARBA" id="ARBA00042002"/>
    </source>
</evidence>
<organism evidence="3 4">
    <name type="scientific">Clostridium homopropionicum DSM 5847</name>
    <dbReference type="NCBI Taxonomy" id="1121318"/>
    <lineage>
        <taxon>Bacteria</taxon>
        <taxon>Bacillati</taxon>
        <taxon>Bacillota</taxon>
        <taxon>Clostridia</taxon>
        <taxon>Eubacteriales</taxon>
        <taxon>Clostridiaceae</taxon>
        <taxon>Clostridium</taxon>
    </lineage>
</organism>
<name>A0A0L6ZD76_9CLOT</name>
<keyword evidence="4" id="KW-1185">Reference proteome</keyword>
<dbReference type="CDD" id="cd01714">
    <property type="entry name" value="ETF_beta"/>
    <property type="match status" value="1"/>
</dbReference>
<dbReference type="EMBL" id="LHUR01000012">
    <property type="protein sequence ID" value="KOA20733.1"/>
    <property type="molecule type" value="Genomic_DNA"/>
</dbReference>
<accession>A0A0L6ZD76</accession>
<evidence type="ECO:0000259" key="2">
    <source>
        <dbReference type="SMART" id="SM00893"/>
    </source>
</evidence>
<gene>
    <name evidence="3" type="primary">acrB_1</name>
    <name evidence="3" type="ORF">CLHOM_08750</name>
</gene>
<dbReference type="Proteomes" id="UP000037043">
    <property type="component" value="Unassembled WGS sequence"/>
</dbReference>
<dbReference type="STRING" id="36844.SAMN04488501_103125"/>
<proteinExistence type="predicted"/>
<dbReference type="PIRSF" id="PIRSF000090">
    <property type="entry name" value="Beta-ETF"/>
    <property type="match status" value="1"/>
</dbReference>
<dbReference type="AlphaFoldDB" id="A0A0L6ZD76"/>